<accession>A0A4Y9QVY2</accession>
<proteinExistence type="predicted"/>
<name>A0A4Y9QVY2_9MICO</name>
<dbReference type="AlphaFoldDB" id="A0A4Y9QVY2"/>
<comment type="caution">
    <text evidence="1">The sequence shown here is derived from an EMBL/GenBank/DDBJ whole genome shotgun (WGS) entry which is preliminary data.</text>
</comment>
<protein>
    <submittedName>
        <fullName evidence="1">DUF1269 domain-containing protein</fullName>
    </submittedName>
</protein>
<evidence type="ECO:0000313" key="2">
    <source>
        <dbReference type="Proteomes" id="UP000298127"/>
    </source>
</evidence>
<dbReference type="RefSeq" id="WP_056171125.1">
    <property type="nucleotide sequence ID" value="NZ_SPQZ01000006.1"/>
</dbReference>
<dbReference type="Proteomes" id="UP000298127">
    <property type="component" value="Unassembled WGS sequence"/>
</dbReference>
<keyword evidence="2" id="KW-1185">Reference proteome</keyword>
<dbReference type="EMBL" id="SPQZ01000006">
    <property type="protein sequence ID" value="TFV95256.1"/>
    <property type="molecule type" value="Genomic_DNA"/>
</dbReference>
<sequence>MPIGPVEVLVLTFPEGGGLRAIAGELEKLVDGGKIAVIDAIVVTRDAEGLISARDIEQDEVPGFESFAPDPRDLLSDSDAEIVGEALEPGTVALVLAVEHRWAFRLYEVLREQGGEVALHVQIDHEDAVAALVD</sequence>
<evidence type="ECO:0000313" key="1">
    <source>
        <dbReference type="EMBL" id="TFV95256.1"/>
    </source>
</evidence>
<organism evidence="1 2">
    <name type="scientific">Orlajensenia leifsoniae</name>
    <dbReference type="NCBI Taxonomy" id="2561933"/>
    <lineage>
        <taxon>Bacteria</taxon>
        <taxon>Bacillati</taxon>
        <taxon>Actinomycetota</taxon>
        <taxon>Actinomycetes</taxon>
        <taxon>Micrococcales</taxon>
        <taxon>Microbacteriaceae</taxon>
        <taxon>Orlajensenia</taxon>
    </lineage>
</organism>
<gene>
    <name evidence="1" type="ORF">E4M00_14460</name>
</gene>
<reference evidence="1 2" key="1">
    <citation type="journal article" date="2018" name="J. Microbiol.">
        <title>Leifsonia flava sp. nov., a novel actinobacterium isolated from the rhizosphere of Aquilegia viridiflora.</title>
        <authorList>
            <person name="Cai Y."/>
            <person name="Tao W.Z."/>
            <person name="Ma Y.J."/>
            <person name="Cheng J."/>
            <person name="Zhang M.Y."/>
            <person name="Zhang Y.X."/>
        </authorList>
    </citation>
    <scope>NUCLEOTIDE SEQUENCE [LARGE SCALE GENOMIC DNA]</scope>
    <source>
        <strain evidence="1 2">SYP-B2174</strain>
    </source>
</reference>